<dbReference type="Proteomes" id="UP000008065">
    <property type="component" value="Unassembled WGS sequence"/>
</dbReference>
<feature type="compositionally biased region" description="Basic and acidic residues" evidence="1">
    <location>
        <begin position="26"/>
        <end position="36"/>
    </location>
</feature>
<dbReference type="KEGG" id="nte:NEUTE1DRAFT140174"/>
<name>F8MSR3_NEUT8</name>
<gene>
    <name evidence="2" type="ORF">NEUTE1DRAFT_140174</name>
</gene>
<feature type="compositionally biased region" description="Polar residues" evidence="1">
    <location>
        <begin position="40"/>
        <end position="50"/>
    </location>
</feature>
<dbReference type="HOGENOM" id="CLU_2558849_0_0_1"/>
<feature type="region of interest" description="Disordered" evidence="1">
    <location>
        <begin position="1"/>
        <end position="51"/>
    </location>
</feature>
<dbReference type="GeneID" id="20826142"/>
<proteinExistence type="predicted"/>
<dbReference type="RefSeq" id="XP_009853710.1">
    <property type="nucleotide sequence ID" value="XM_009855408.1"/>
</dbReference>
<evidence type="ECO:0000313" key="2">
    <source>
        <dbReference type="EMBL" id="EGO55949.1"/>
    </source>
</evidence>
<evidence type="ECO:0000256" key="1">
    <source>
        <dbReference type="SAM" id="MobiDB-lite"/>
    </source>
</evidence>
<evidence type="ECO:0000313" key="3">
    <source>
        <dbReference type="Proteomes" id="UP000008065"/>
    </source>
</evidence>
<accession>F8MSR3</accession>
<reference evidence="3" key="1">
    <citation type="journal article" date="2011" name="Genetics">
        <title>Massive changes in genome architecture accompany the transition to self-fertility in the filamentous fungus Neurospora tetrasperma.</title>
        <authorList>
            <person name="Ellison C.E."/>
            <person name="Stajich J.E."/>
            <person name="Jacobson D.J."/>
            <person name="Natvig D.O."/>
            <person name="Lapidus A."/>
            <person name="Foster B."/>
            <person name="Aerts A."/>
            <person name="Riley R."/>
            <person name="Lindquist E.A."/>
            <person name="Grigoriev I.V."/>
            <person name="Taylor J.W."/>
        </authorList>
    </citation>
    <scope>NUCLEOTIDE SEQUENCE [LARGE SCALE GENOMIC DNA]</scope>
    <source>
        <strain evidence="3">FGSC 2508 / P0657</strain>
    </source>
</reference>
<keyword evidence="3" id="KW-1185">Reference proteome</keyword>
<dbReference type="EMBL" id="GL891306">
    <property type="protein sequence ID" value="EGO55949.1"/>
    <property type="molecule type" value="Genomic_DNA"/>
</dbReference>
<protein>
    <submittedName>
        <fullName evidence="2">Uncharacterized protein</fullName>
    </submittedName>
</protein>
<dbReference type="AlphaFoldDB" id="F8MSR3"/>
<organism evidence="2 3">
    <name type="scientific">Neurospora tetrasperma (strain FGSC 2508 / ATCC MYA-4615 / P0657)</name>
    <dbReference type="NCBI Taxonomy" id="510951"/>
    <lineage>
        <taxon>Eukaryota</taxon>
        <taxon>Fungi</taxon>
        <taxon>Dikarya</taxon>
        <taxon>Ascomycota</taxon>
        <taxon>Pezizomycotina</taxon>
        <taxon>Sordariomycetes</taxon>
        <taxon>Sordariomycetidae</taxon>
        <taxon>Sordariales</taxon>
        <taxon>Sordariaceae</taxon>
        <taxon>Neurospora</taxon>
    </lineage>
</organism>
<dbReference type="VEuPathDB" id="FungiDB:NEUTE1DRAFT_140174"/>
<sequence>MWSGPIGARINNKNPYLPHNTPAYHSSERDAPRTCREGLSATQTESQSGDVASEALNITAKPLANNLTSTQHVSLHRHVFDK</sequence>